<dbReference type="GO" id="GO:0016987">
    <property type="term" value="F:sigma factor activity"/>
    <property type="evidence" value="ECO:0007669"/>
    <property type="project" value="UniProtKB-KW"/>
</dbReference>
<evidence type="ECO:0000256" key="1">
    <source>
        <dbReference type="ARBA" id="ARBA00010641"/>
    </source>
</evidence>
<evidence type="ECO:0000256" key="4">
    <source>
        <dbReference type="ARBA" id="ARBA00023125"/>
    </source>
</evidence>
<evidence type="ECO:0000256" key="3">
    <source>
        <dbReference type="ARBA" id="ARBA00023082"/>
    </source>
</evidence>
<dbReference type="NCBIfam" id="TIGR02937">
    <property type="entry name" value="sigma70-ECF"/>
    <property type="match status" value="1"/>
</dbReference>
<feature type="compositionally biased region" description="Acidic residues" evidence="7">
    <location>
        <begin position="86"/>
        <end position="101"/>
    </location>
</feature>
<keyword evidence="3 6" id="KW-0731">Sigma factor</keyword>
<evidence type="ECO:0000256" key="2">
    <source>
        <dbReference type="ARBA" id="ARBA00023015"/>
    </source>
</evidence>
<dbReference type="InterPro" id="IPR039425">
    <property type="entry name" value="RNA_pol_sigma-70-like"/>
</dbReference>
<dbReference type="RefSeq" id="WP_093428142.1">
    <property type="nucleotide sequence ID" value="NZ_FOMJ01000004.1"/>
</dbReference>
<dbReference type="InterPro" id="IPR036388">
    <property type="entry name" value="WH-like_DNA-bd_sf"/>
</dbReference>
<keyword evidence="11" id="KW-1185">Reference proteome</keyword>
<organism evidence="10 11">
    <name type="scientific">Thiohalospira halophila DSM 15071</name>
    <dbReference type="NCBI Taxonomy" id="1123397"/>
    <lineage>
        <taxon>Bacteria</taxon>
        <taxon>Pseudomonadati</taxon>
        <taxon>Pseudomonadota</taxon>
        <taxon>Gammaproteobacteria</taxon>
        <taxon>Thiohalospirales</taxon>
        <taxon>Thiohalospiraceae</taxon>
        <taxon>Thiohalospira</taxon>
    </lineage>
</organism>
<keyword evidence="2 6" id="KW-0805">Transcription regulation</keyword>
<keyword evidence="5 6" id="KW-0804">Transcription</keyword>
<dbReference type="InterPro" id="IPR007627">
    <property type="entry name" value="RNA_pol_sigma70_r2"/>
</dbReference>
<dbReference type="CDD" id="cd06171">
    <property type="entry name" value="Sigma70_r4"/>
    <property type="match status" value="1"/>
</dbReference>
<evidence type="ECO:0000313" key="10">
    <source>
        <dbReference type="EMBL" id="SFD35166.1"/>
    </source>
</evidence>
<sequence>MSVLDWLRGTRSARRQLVESRRRLYRMALAWSGDPAQADDLTQEALARALQKAHQIRDPERFDSWLFAVLNNCWRDHLRRRRPEPLEEGAEEEMATEDPGPEELGSSDEIGARVRAAVAQLPAGQRQVVSLVDLEGMSYADVASALDVPVGTVMSRLYRARRALKERLLDLHPAEAAGPAHLRSVK</sequence>
<proteinExistence type="inferred from homology"/>
<feature type="domain" description="RNA polymerase sigma-70 region 2" evidence="8">
    <location>
        <begin position="19"/>
        <end position="82"/>
    </location>
</feature>
<evidence type="ECO:0000256" key="5">
    <source>
        <dbReference type="ARBA" id="ARBA00023163"/>
    </source>
</evidence>
<dbReference type="SUPFAM" id="SSF88659">
    <property type="entry name" value="Sigma3 and sigma4 domains of RNA polymerase sigma factors"/>
    <property type="match status" value="1"/>
</dbReference>
<evidence type="ECO:0000256" key="6">
    <source>
        <dbReference type="RuleBase" id="RU000716"/>
    </source>
</evidence>
<dbReference type="InterPro" id="IPR013249">
    <property type="entry name" value="RNA_pol_sigma70_r4_t2"/>
</dbReference>
<dbReference type="PROSITE" id="PS01063">
    <property type="entry name" value="SIGMA70_ECF"/>
    <property type="match status" value="1"/>
</dbReference>
<evidence type="ECO:0000256" key="7">
    <source>
        <dbReference type="SAM" id="MobiDB-lite"/>
    </source>
</evidence>
<dbReference type="Gene3D" id="1.10.1740.10">
    <property type="match status" value="1"/>
</dbReference>
<comment type="similarity">
    <text evidence="1 6">Belongs to the sigma-70 factor family. ECF subfamily.</text>
</comment>
<dbReference type="SUPFAM" id="SSF88946">
    <property type="entry name" value="Sigma2 domain of RNA polymerase sigma factors"/>
    <property type="match status" value="1"/>
</dbReference>
<gene>
    <name evidence="10" type="ORF">SAMN05660831_01499</name>
</gene>
<evidence type="ECO:0000259" key="8">
    <source>
        <dbReference type="Pfam" id="PF04542"/>
    </source>
</evidence>
<evidence type="ECO:0000313" key="11">
    <source>
        <dbReference type="Proteomes" id="UP000198611"/>
    </source>
</evidence>
<dbReference type="Pfam" id="PF04542">
    <property type="entry name" value="Sigma70_r2"/>
    <property type="match status" value="1"/>
</dbReference>
<feature type="region of interest" description="Disordered" evidence="7">
    <location>
        <begin position="85"/>
        <end position="107"/>
    </location>
</feature>
<dbReference type="InterPro" id="IPR014284">
    <property type="entry name" value="RNA_pol_sigma-70_dom"/>
</dbReference>
<dbReference type="PANTHER" id="PTHR43133:SF8">
    <property type="entry name" value="RNA POLYMERASE SIGMA FACTOR HI_1459-RELATED"/>
    <property type="match status" value="1"/>
</dbReference>
<dbReference type="InterPro" id="IPR013324">
    <property type="entry name" value="RNA_pol_sigma_r3/r4-like"/>
</dbReference>
<keyword evidence="4 6" id="KW-0238">DNA-binding</keyword>
<dbReference type="EMBL" id="FOMJ01000004">
    <property type="protein sequence ID" value="SFD35166.1"/>
    <property type="molecule type" value="Genomic_DNA"/>
</dbReference>
<feature type="domain" description="RNA polymerase sigma factor 70 region 4 type 2" evidence="9">
    <location>
        <begin position="113"/>
        <end position="164"/>
    </location>
</feature>
<accession>A0A1I1RLF3</accession>
<name>A0A1I1RLF3_9GAMM</name>
<protein>
    <recommendedName>
        <fullName evidence="6">RNA polymerase sigma factor</fullName>
    </recommendedName>
</protein>
<dbReference type="InterPro" id="IPR000838">
    <property type="entry name" value="RNA_pol_sigma70_ECF_CS"/>
</dbReference>
<dbReference type="PANTHER" id="PTHR43133">
    <property type="entry name" value="RNA POLYMERASE ECF-TYPE SIGMA FACTO"/>
    <property type="match status" value="1"/>
</dbReference>
<reference evidence="10 11" key="1">
    <citation type="submission" date="2016-10" db="EMBL/GenBank/DDBJ databases">
        <authorList>
            <person name="de Groot N.N."/>
        </authorList>
    </citation>
    <scope>NUCLEOTIDE SEQUENCE [LARGE SCALE GENOMIC DNA]</scope>
    <source>
        <strain evidence="10 11">HL3</strain>
    </source>
</reference>
<dbReference type="AlphaFoldDB" id="A0A1I1RLF3"/>
<dbReference type="InterPro" id="IPR013325">
    <property type="entry name" value="RNA_pol_sigma_r2"/>
</dbReference>
<dbReference type="Gene3D" id="1.10.10.10">
    <property type="entry name" value="Winged helix-like DNA-binding domain superfamily/Winged helix DNA-binding domain"/>
    <property type="match status" value="1"/>
</dbReference>
<evidence type="ECO:0000259" key="9">
    <source>
        <dbReference type="Pfam" id="PF08281"/>
    </source>
</evidence>
<dbReference type="GO" id="GO:0003677">
    <property type="term" value="F:DNA binding"/>
    <property type="evidence" value="ECO:0007669"/>
    <property type="project" value="UniProtKB-KW"/>
</dbReference>
<dbReference type="OrthoDB" id="9797134at2"/>
<dbReference type="Pfam" id="PF08281">
    <property type="entry name" value="Sigma70_r4_2"/>
    <property type="match status" value="1"/>
</dbReference>
<dbReference type="GO" id="GO:0006352">
    <property type="term" value="P:DNA-templated transcription initiation"/>
    <property type="evidence" value="ECO:0007669"/>
    <property type="project" value="InterPro"/>
</dbReference>
<dbReference type="STRING" id="1123397.SAMN05660831_01499"/>
<dbReference type="Proteomes" id="UP000198611">
    <property type="component" value="Unassembled WGS sequence"/>
</dbReference>